<proteinExistence type="predicted"/>
<accession>A0ABV8VJY0</accession>
<evidence type="ECO:0008006" key="3">
    <source>
        <dbReference type="Google" id="ProtNLM"/>
    </source>
</evidence>
<evidence type="ECO:0000313" key="1">
    <source>
        <dbReference type="EMBL" id="MFC4376096.1"/>
    </source>
</evidence>
<keyword evidence="2" id="KW-1185">Reference proteome</keyword>
<comment type="caution">
    <text evidence="1">The sequence shown here is derived from an EMBL/GenBank/DDBJ whole genome shotgun (WGS) entry which is preliminary data.</text>
</comment>
<reference evidence="2" key="1">
    <citation type="journal article" date="2019" name="Int. J. Syst. Evol. Microbiol.">
        <title>The Global Catalogue of Microorganisms (GCM) 10K type strain sequencing project: providing services to taxonomists for standard genome sequencing and annotation.</title>
        <authorList>
            <consortium name="The Broad Institute Genomics Platform"/>
            <consortium name="The Broad Institute Genome Sequencing Center for Infectious Disease"/>
            <person name="Wu L."/>
            <person name="Ma J."/>
        </authorList>
    </citation>
    <scope>NUCLEOTIDE SEQUENCE [LARGE SCALE GENOMIC DNA]</scope>
    <source>
        <strain evidence="2">IBRC-M 10490</strain>
    </source>
</reference>
<name>A0ABV8VJY0_9NOCA</name>
<dbReference type="RefSeq" id="WP_378564224.1">
    <property type="nucleotide sequence ID" value="NZ_JBHSDL010000025.1"/>
</dbReference>
<evidence type="ECO:0000313" key="2">
    <source>
        <dbReference type="Proteomes" id="UP001595844"/>
    </source>
</evidence>
<gene>
    <name evidence="1" type="ORF">ACFO5K_18530</name>
</gene>
<protein>
    <recommendedName>
        <fullName evidence="3">Transposase</fullName>
    </recommendedName>
</protein>
<dbReference type="EMBL" id="JBHSDL010000025">
    <property type="protein sequence ID" value="MFC4376096.1"/>
    <property type="molecule type" value="Genomic_DNA"/>
</dbReference>
<dbReference type="Proteomes" id="UP001595844">
    <property type="component" value="Unassembled WGS sequence"/>
</dbReference>
<organism evidence="1 2">
    <name type="scientific">Nocardia halotolerans</name>
    <dbReference type="NCBI Taxonomy" id="1755878"/>
    <lineage>
        <taxon>Bacteria</taxon>
        <taxon>Bacillati</taxon>
        <taxon>Actinomycetota</taxon>
        <taxon>Actinomycetes</taxon>
        <taxon>Mycobacteriales</taxon>
        <taxon>Nocardiaceae</taxon>
        <taxon>Nocardia</taxon>
    </lineage>
</organism>
<sequence length="163" mass="17751">MNSLLETHRGWVADIFADGLQGRSGEVIGWRALCSCGSWRGRTWLRTDRSADHAPSARVLYCPTGRLDVEPTRLILGEWDYHQLEMQALIPVRLAFQDSASAEQRLVEAVRFVLAAGASWDAVARVIGASSGEAAEQRFSAVMSPEHGVAAGGTDCLRRVVGE</sequence>